<feature type="signal peptide" evidence="2">
    <location>
        <begin position="1"/>
        <end position="33"/>
    </location>
</feature>
<protein>
    <recommendedName>
        <fullName evidence="4">Receptor protein serine/threonine kinase</fullName>
    </recommendedName>
</protein>
<sequence length="135" mass="14290">MIVRGLSKTVVNAIAIFSLTLLLFISLANFTEAQPPNPTDNPNPPLPSSGPPLPAIPKYTPRDNILIACGAPEDVVLSDGRTFKSDPSTATFLNTDEDVKANVNAIPSNNSNDTNNNNNNTGLMGVPLFLSANFP</sequence>
<keyword evidence="2" id="KW-0732">Signal</keyword>
<feature type="chain" id="PRO_5036398453" description="Receptor protein serine/threonine kinase" evidence="2">
    <location>
        <begin position="34"/>
        <end position="135"/>
    </location>
</feature>
<evidence type="ECO:0000313" key="3">
    <source>
        <dbReference type="EMBL" id="MBA4627979.1"/>
    </source>
</evidence>
<feature type="region of interest" description="Disordered" evidence="1">
    <location>
        <begin position="34"/>
        <end position="55"/>
    </location>
</feature>
<reference evidence="3" key="1">
    <citation type="journal article" date="2013" name="J. Plant Res.">
        <title>Effect of fungi and light on seed germination of three Opuntia species from semiarid lands of central Mexico.</title>
        <authorList>
            <person name="Delgado-Sanchez P."/>
            <person name="Jimenez-Bremont J.F."/>
            <person name="Guerrero-Gonzalez Mde L."/>
            <person name="Flores J."/>
        </authorList>
    </citation>
    <scope>NUCLEOTIDE SEQUENCE</scope>
    <source>
        <tissue evidence="3">Cladode</tissue>
    </source>
</reference>
<evidence type="ECO:0000256" key="1">
    <source>
        <dbReference type="SAM" id="MobiDB-lite"/>
    </source>
</evidence>
<evidence type="ECO:0008006" key="4">
    <source>
        <dbReference type="Google" id="ProtNLM"/>
    </source>
</evidence>
<name>A0A7C8YW15_OPUST</name>
<dbReference type="EMBL" id="GISG01064350">
    <property type="protein sequence ID" value="MBA4627979.1"/>
    <property type="molecule type" value="Transcribed_RNA"/>
</dbReference>
<proteinExistence type="predicted"/>
<feature type="compositionally biased region" description="Pro residues" evidence="1">
    <location>
        <begin position="35"/>
        <end position="55"/>
    </location>
</feature>
<dbReference type="AlphaFoldDB" id="A0A7C8YW15"/>
<evidence type="ECO:0000256" key="2">
    <source>
        <dbReference type="SAM" id="SignalP"/>
    </source>
</evidence>
<dbReference type="EMBL" id="GISG01064351">
    <property type="protein sequence ID" value="MBA4627980.1"/>
    <property type="molecule type" value="Transcribed_RNA"/>
</dbReference>
<organism evidence="3">
    <name type="scientific">Opuntia streptacantha</name>
    <name type="common">Prickly pear cactus</name>
    <name type="synonym">Opuntia cardona</name>
    <dbReference type="NCBI Taxonomy" id="393608"/>
    <lineage>
        <taxon>Eukaryota</taxon>
        <taxon>Viridiplantae</taxon>
        <taxon>Streptophyta</taxon>
        <taxon>Embryophyta</taxon>
        <taxon>Tracheophyta</taxon>
        <taxon>Spermatophyta</taxon>
        <taxon>Magnoliopsida</taxon>
        <taxon>eudicotyledons</taxon>
        <taxon>Gunneridae</taxon>
        <taxon>Pentapetalae</taxon>
        <taxon>Caryophyllales</taxon>
        <taxon>Cactineae</taxon>
        <taxon>Cactaceae</taxon>
        <taxon>Opuntioideae</taxon>
        <taxon>Opuntia</taxon>
    </lineage>
</organism>
<accession>A0A7C8YW15</accession>
<reference evidence="3" key="2">
    <citation type="submission" date="2020-07" db="EMBL/GenBank/DDBJ databases">
        <authorList>
            <person name="Vera ALvarez R."/>
            <person name="Arias-Moreno D.M."/>
            <person name="Jimenez-Jacinto V."/>
            <person name="Jimenez-Bremont J.F."/>
            <person name="Swaminathan K."/>
            <person name="Moose S.P."/>
            <person name="Guerrero-Gonzalez M.L."/>
            <person name="Marino-Ramirez L."/>
            <person name="Landsman D."/>
            <person name="Rodriguez-Kessler M."/>
            <person name="Delgado-Sanchez P."/>
        </authorList>
    </citation>
    <scope>NUCLEOTIDE SEQUENCE</scope>
    <source>
        <tissue evidence="3">Cladode</tissue>
    </source>
</reference>